<evidence type="ECO:0000256" key="1">
    <source>
        <dbReference type="SAM" id="MobiDB-lite"/>
    </source>
</evidence>
<dbReference type="OrthoDB" id="6299642at2759"/>
<reference evidence="2 3" key="1">
    <citation type="submission" date="2018-11" db="EMBL/GenBank/DDBJ databases">
        <authorList>
            <consortium name="Pathogen Informatics"/>
        </authorList>
    </citation>
    <scope>NUCLEOTIDE SEQUENCE [LARGE SCALE GENOMIC DNA]</scope>
</reference>
<evidence type="ECO:0000313" key="2">
    <source>
        <dbReference type="EMBL" id="VDN23897.1"/>
    </source>
</evidence>
<gene>
    <name evidence="2" type="ORF">DILT_LOCUS14339</name>
</gene>
<sequence length="131" mass="14266">MDGIERSGKVNKADGCWLLVAMAEFKDPSQCEYLALTSASSAKSDLVRSRPGAAHRLDPSQENSGEDLRSNVDKVYAAVVCTSRIIPFLVDRHKDARALVIRNCLVSPRLSNHPSLCGSNYLFVEEIGATS</sequence>
<name>A0A3P7MKP4_DIBLA</name>
<dbReference type="AlphaFoldDB" id="A0A3P7MKP4"/>
<feature type="region of interest" description="Disordered" evidence="1">
    <location>
        <begin position="43"/>
        <end position="68"/>
    </location>
</feature>
<dbReference type="Proteomes" id="UP000281553">
    <property type="component" value="Unassembled WGS sequence"/>
</dbReference>
<proteinExistence type="predicted"/>
<organism evidence="2 3">
    <name type="scientific">Dibothriocephalus latus</name>
    <name type="common">Fish tapeworm</name>
    <name type="synonym">Diphyllobothrium latum</name>
    <dbReference type="NCBI Taxonomy" id="60516"/>
    <lineage>
        <taxon>Eukaryota</taxon>
        <taxon>Metazoa</taxon>
        <taxon>Spiralia</taxon>
        <taxon>Lophotrochozoa</taxon>
        <taxon>Platyhelminthes</taxon>
        <taxon>Cestoda</taxon>
        <taxon>Eucestoda</taxon>
        <taxon>Diphyllobothriidea</taxon>
        <taxon>Diphyllobothriidae</taxon>
        <taxon>Dibothriocephalus</taxon>
    </lineage>
</organism>
<protein>
    <submittedName>
        <fullName evidence="2">Uncharacterized protein</fullName>
    </submittedName>
</protein>
<keyword evidence="3" id="KW-1185">Reference proteome</keyword>
<evidence type="ECO:0000313" key="3">
    <source>
        <dbReference type="Proteomes" id="UP000281553"/>
    </source>
</evidence>
<dbReference type="EMBL" id="UYRU01073826">
    <property type="protein sequence ID" value="VDN23897.1"/>
    <property type="molecule type" value="Genomic_DNA"/>
</dbReference>
<accession>A0A3P7MKP4</accession>